<sequence>MISGEAANLEKYANQLPDTIYQCLGQMVQMNLAEKADGIYEVNGFRLSLESPVTEPEEQRKLEGHKQFIDIAFLVQGEEYMGIQPVCYVEKNIESHPDRDLYFFKGRNGETRVHLTPGSFVICFPEDLHRPLCSGPEGPVQLKKAVVKVPVDAL</sequence>
<evidence type="ECO:0008006" key="3">
    <source>
        <dbReference type="Google" id="ProtNLM"/>
    </source>
</evidence>
<gene>
    <name evidence="1" type="ORF">SAMN02910343_01128</name>
</gene>
<dbReference type="SUPFAM" id="SSF51197">
    <property type="entry name" value="Clavaminate synthase-like"/>
    <property type="match status" value="1"/>
</dbReference>
<dbReference type="NCBIfam" id="TIGR00022">
    <property type="entry name" value="YhcH/YjgK/YiaL family protein"/>
    <property type="match status" value="1"/>
</dbReference>
<dbReference type="Proteomes" id="UP000199689">
    <property type="component" value="Unassembled WGS sequence"/>
</dbReference>
<dbReference type="GO" id="GO:0005829">
    <property type="term" value="C:cytosol"/>
    <property type="evidence" value="ECO:0007669"/>
    <property type="project" value="TreeGrafter"/>
</dbReference>
<keyword evidence="2" id="KW-1185">Reference proteome</keyword>
<dbReference type="OrthoDB" id="9792756at2"/>
<reference evidence="1 2" key="1">
    <citation type="submission" date="2016-10" db="EMBL/GenBank/DDBJ databases">
        <authorList>
            <person name="de Groot N.N."/>
        </authorList>
    </citation>
    <scope>NUCLEOTIDE SEQUENCE [LARGE SCALE GENOMIC DNA]</scope>
    <source>
        <strain evidence="1 2">DSM 15230</strain>
    </source>
</reference>
<organism evidence="1 2">
    <name type="scientific">Allisonella histaminiformans</name>
    <dbReference type="NCBI Taxonomy" id="209880"/>
    <lineage>
        <taxon>Bacteria</taxon>
        <taxon>Bacillati</taxon>
        <taxon>Bacillota</taxon>
        <taxon>Negativicutes</taxon>
        <taxon>Veillonellales</taxon>
        <taxon>Veillonellaceae</taxon>
        <taxon>Allisonella</taxon>
    </lineage>
</organism>
<dbReference type="PANTHER" id="PTHR34986">
    <property type="entry name" value="EVOLVED BETA-GALACTOSIDASE SUBUNIT BETA"/>
    <property type="match status" value="1"/>
</dbReference>
<proteinExistence type="predicted"/>
<dbReference type="STRING" id="209880.SAMN02910343_01128"/>
<dbReference type="AlphaFoldDB" id="A0A1G5W5S2"/>
<dbReference type="EMBL" id="FMXA01000013">
    <property type="protein sequence ID" value="SDA53036.1"/>
    <property type="molecule type" value="Genomic_DNA"/>
</dbReference>
<protein>
    <recommendedName>
        <fullName evidence="3">YhcH/YjgK/YiaL family protein</fullName>
    </recommendedName>
</protein>
<dbReference type="RefSeq" id="WP_159427857.1">
    <property type="nucleotide sequence ID" value="NZ_FMXA01000013.1"/>
</dbReference>
<dbReference type="Gene3D" id="2.60.120.370">
    <property type="entry name" value="YhcH/YjgK/YiaL"/>
    <property type="match status" value="1"/>
</dbReference>
<evidence type="ECO:0000313" key="1">
    <source>
        <dbReference type="EMBL" id="SDA53036.1"/>
    </source>
</evidence>
<dbReference type="Pfam" id="PF04074">
    <property type="entry name" value="DUF386"/>
    <property type="match status" value="1"/>
</dbReference>
<dbReference type="InterPro" id="IPR037012">
    <property type="entry name" value="NanQ/TabA/YiaL_sf"/>
</dbReference>
<evidence type="ECO:0000313" key="2">
    <source>
        <dbReference type="Proteomes" id="UP000199689"/>
    </source>
</evidence>
<name>A0A1G5W5S2_9FIRM</name>
<dbReference type="GeneID" id="87756146"/>
<dbReference type="InterPro" id="IPR004375">
    <property type="entry name" value="NanQ/TabA/YiaL"/>
</dbReference>
<accession>A0A1G5W5S2</accession>
<dbReference type="PANTHER" id="PTHR34986:SF1">
    <property type="entry name" value="PROTEIN YIAL"/>
    <property type="match status" value="1"/>
</dbReference>